<feature type="chain" id="PRO_5044828759" description="PH domain-containing protein" evidence="2">
    <location>
        <begin position="34"/>
        <end position="165"/>
    </location>
</feature>
<comment type="caution">
    <text evidence="3">The sequence shown here is derived from an EMBL/GenBank/DDBJ whole genome shotgun (WGS) entry which is preliminary data.</text>
</comment>
<gene>
    <name evidence="3" type="ORF">V7S43_001666</name>
</gene>
<proteinExistence type="predicted"/>
<sequence length="165" mass="18220">MACGKLEVQSCNLLWFLSTVYLVNITQPKFASAKRTTQMAINLVVQRPRVAGGTLTIRLDSTVRLVNTGKDKEHNIIRLQYGSKAKHLAMRAARSHDRKQWSVALSAAISQSQQIQKPTKSSKTSHGVYAASPPAHSSFRRVVRRNIPSAMQFVITVGQIIASAH</sequence>
<evidence type="ECO:0000256" key="1">
    <source>
        <dbReference type="SAM" id="MobiDB-lite"/>
    </source>
</evidence>
<dbReference type="Proteomes" id="UP001632037">
    <property type="component" value="Unassembled WGS sequence"/>
</dbReference>
<evidence type="ECO:0000256" key="2">
    <source>
        <dbReference type="SAM" id="SignalP"/>
    </source>
</evidence>
<name>A0ABD3G5X8_9STRA</name>
<feature type="region of interest" description="Disordered" evidence="1">
    <location>
        <begin position="113"/>
        <end position="134"/>
    </location>
</feature>
<evidence type="ECO:0000313" key="4">
    <source>
        <dbReference type="Proteomes" id="UP001632037"/>
    </source>
</evidence>
<evidence type="ECO:0000313" key="3">
    <source>
        <dbReference type="EMBL" id="KAL3673981.1"/>
    </source>
</evidence>
<feature type="signal peptide" evidence="2">
    <location>
        <begin position="1"/>
        <end position="33"/>
    </location>
</feature>
<protein>
    <recommendedName>
        <fullName evidence="5">PH domain-containing protein</fullName>
    </recommendedName>
</protein>
<dbReference type="AlphaFoldDB" id="A0ABD3G5X8"/>
<reference evidence="3 4" key="1">
    <citation type="submission" date="2024-09" db="EMBL/GenBank/DDBJ databases">
        <title>Genome sequencing and assembly of Phytophthora oleae, isolate VK10A, causative agent of rot of olive drupes.</title>
        <authorList>
            <person name="Conti Taguali S."/>
            <person name="Riolo M."/>
            <person name="La Spada F."/>
            <person name="Cacciola S.O."/>
            <person name="Dionisio G."/>
        </authorList>
    </citation>
    <scope>NUCLEOTIDE SEQUENCE [LARGE SCALE GENOMIC DNA]</scope>
    <source>
        <strain evidence="3 4">VK10A</strain>
    </source>
</reference>
<organism evidence="3 4">
    <name type="scientific">Phytophthora oleae</name>
    <dbReference type="NCBI Taxonomy" id="2107226"/>
    <lineage>
        <taxon>Eukaryota</taxon>
        <taxon>Sar</taxon>
        <taxon>Stramenopiles</taxon>
        <taxon>Oomycota</taxon>
        <taxon>Peronosporomycetes</taxon>
        <taxon>Peronosporales</taxon>
        <taxon>Peronosporaceae</taxon>
        <taxon>Phytophthora</taxon>
    </lineage>
</organism>
<keyword evidence="2" id="KW-0732">Signal</keyword>
<accession>A0ABD3G5X8</accession>
<dbReference type="EMBL" id="JBIMZQ010000002">
    <property type="protein sequence ID" value="KAL3673981.1"/>
    <property type="molecule type" value="Genomic_DNA"/>
</dbReference>
<keyword evidence="4" id="KW-1185">Reference proteome</keyword>
<evidence type="ECO:0008006" key="5">
    <source>
        <dbReference type="Google" id="ProtNLM"/>
    </source>
</evidence>